<dbReference type="EMBL" id="JAAAJB010000089">
    <property type="protein sequence ID" value="KAG0266673.1"/>
    <property type="molecule type" value="Genomic_DNA"/>
</dbReference>
<evidence type="ECO:0000256" key="6">
    <source>
        <dbReference type="ARBA" id="ARBA00023277"/>
    </source>
</evidence>
<evidence type="ECO:0000256" key="1">
    <source>
        <dbReference type="ARBA" id="ARBA00004240"/>
    </source>
</evidence>
<keyword evidence="5" id="KW-0294">Fucose metabolism</keyword>
<dbReference type="PANTHER" id="PTHR13398">
    <property type="entry name" value="GDP-FUCOSE PROTEIN O-FUCOSYLTRANSFERASE 2"/>
    <property type="match status" value="1"/>
</dbReference>
<evidence type="ECO:0000256" key="8">
    <source>
        <dbReference type="ARBA" id="ARBA00026232"/>
    </source>
</evidence>
<dbReference type="Gene3D" id="3.40.50.11350">
    <property type="match status" value="1"/>
</dbReference>
<proteinExistence type="inferred from homology"/>
<comment type="pathway">
    <text evidence="2">Protein modification; protein glycosylation.</text>
</comment>
<dbReference type="AlphaFoldDB" id="A0A9P6QIK0"/>
<evidence type="ECO:0000256" key="9">
    <source>
        <dbReference type="SAM" id="MobiDB-lite"/>
    </source>
</evidence>
<dbReference type="CDD" id="cd11296">
    <property type="entry name" value="O-FucT_like"/>
    <property type="match status" value="1"/>
</dbReference>
<dbReference type="InterPro" id="IPR019378">
    <property type="entry name" value="GDP-Fuc_O-FucTrfase"/>
</dbReference>
<keyword evidence="11" id="KW-1185">Reference proteome</keyword>
<dbReference type="GO" id="GO:0006004">
    <property type="term" value="P:fucose metabolic process"/>
    <property type="evidence" value="ECO:0007669"/>
    <property type="project" value="UniProtKB-KW"/>
</dbReference>
<keyword evidence="4" id="KW-0256">Endoplasmic reticulum</keyword>
<name>A0A9P6QIK0_9FUNG</name>
<organism evidence="10 11">
    <name type="scientific">Actinomortierella ambigua</name>
    <dbReference type="NCBI Taxonomy" id="1343610"/>
    <lineage>
        <taxon>Eukaryota</taxon>
        <taxon>Fungi</taxon>
        <taxon>Fungi incertae sedis</taxon>
        <taxon>Mucoromycota</taxon>
        <taxon>Mortierellomycotina</taxon>
        <taxon>Mortierellomycetes</taxon>
        <taxon>Mortierellales</taxon>
        <taxon>Mortierellaceae</taxon>
        <taxon>Actinomortierella</taxon>
    </lineage>
</organism>
<sequence length="472" mass="53405">MSIYRSKQVLIVLVIISSAWLSLVVHRSYTLSLSTVEAGERDQQEQHSFLHDDPVTQPTVIPPAGPARTPTRTKGQIGLVAEQEAAPSTVLKDGVKYVSYLPYAGLTNQFIALQNAAYIARRLNRTLIIPPILANEHERTKSNQPWSEYFDLRRLKQETGIDSVEWHEVRKMTLKQKLLGHEQSRLKNEPLPKWQAIAQNLTCHVVYGYGDWESVHTTETSFLAQFLFKPVYKLAPPRKPQTIVYDRLKIGAKDNLHMEDIVDVDDLVDRYADNADQLLFFSHTFKIKDPKGRRAWPQAGVHFRFSQATLDYVTSIVSERVGHHVDEYIAVHLRRNDVVRKCTNPSGGNQSIYDCTPPMDWYAAEVEKARALAGDAALPVILTTDTRDTKDLEAIEKFGWYRIDHSITQTEFEVGTFGPAMIDSAILATARVLVGTSASTMSRTAAQRQKSWFNRDALFPRKAPPNWVPPSA</sequence>
<accession>A0A9P6QIK0</accession>
<dbReference type="Gene3D" id="3.40.50.11340">
    <property type="match status" value="1"/>
</dbReference>
<evidence type="ECO:0000256" key="7">
    <source>
        <dbReference type="ARBA" id="ARBA00025803"/>
    </source>
</evidence>
<gene>
    <name evidence="10" type="ORF">DFQ27_009527</name>
</gene>
<feature type="region of interest" description="Disordered" evidence="9">
    <location>
        <begin position="53"/>
        <end position="72"/>
    </location>
</feature>
<evidence type="ECO:0000256" key="3">
    <source>
        <dbReference type="ARBA" id="ARBA00022679"/>
    </source>
</evidence>
<dbReference type="Proteomes" id="UP000807716">
    <property type="component" value="Unassembled WGS sequence"/>
</dbReference>
<evidence type="ECO:0000256" key="5">
    <source>
        <dbReference type="ARBA" id="ARBA00023253"/>
    </source>
</evidence>
<protein>
    <recommendedName>
        <fullName evidence="8">GDP-fucose protein O-fucosyltransferase 2</fullName>
    </recommendedName>
</protein>
<dbReference type="Pfam" id="PF10250">
    <property type="entry name" value="O-FucT"/>
    <property type="match status" value="1"/>
</dbReference>
<evidence type="ECO:0000313" key="10">
    <source>
        <dbReference type="EMBL" id="KAG0266673.1"/>
    </source>
</evidence>
<dbReference type="GO" id="GO:0046922">
    <property type="term" value="F:peptide-O-fucosyltransferase activity"/>
    <property type="evidence" value="ECO:0007669"/>
    <property type="project" value="InterPro"/>
</dbReference>
<evidence type="ECO:0000256" key="2">
    <source>
        <dbReference type="ARBA" id="ARBA00004922"/>
    </source>
</evidence>
<dbReference type="GO" id="GO:0005783">
    <property type="term" value="C:endoplasmic reticulum"/>
    <property type="evidence" value="ECO:0007669"/>
    <property type="project" value="UniProtKB-SubCell"/>
</dbReference>
<evidence type="ECO:0000256" key="4">
    <source>
        <dbReference type="ARBA" id="ARBA00022824"/>
    </source>
</evidence>
<dbReference type="PANTHER" id="PTHR13398:SF0">
    <property type="entry name" value="GDP-FUCOSE PROTEIN O-FUCOSYLTRANSFERASE 2"/>
    <property type="match status" value="1"/>
</dbReference>
<reference evidence="10" key="1">
    <citation type="journal article" date="2020" name="Fungal Divers.">
        <title>Resolving the Mortierellaceae phylogeny through synthesis of multi-gene phylogenetics and phylogenomics.</title>
        <authorList>
            <person name="Vandepol N."/>
            <person name="Liber J."/>
            <person name="Desiro A."/>
            <person name="Na H."/>
            <person name="Kennedy M."/>
            <person name="Barry K."/>
            <person name="Grigoriev I.V."/>
            <person name="Miller A.N."/>
            <person name="O'Donnell K."/>
            <person name="Stajich J.E."/>
            <person name="Bonito G."/>
        </authorList>
    </citation>
    <scope>NUCLEOTIDE SEQUENCE</scope>
    <source>
        <strain evidence="10">BC1065</strain>
    </source>
</reference>
<dbReference type="InterPro" id="IPR045130">
    <property type="entry name" value="OFUT2-like"/>
</dbReference>
<comment type="subcellular location">
    <subcellularLocation>
        <location evidence="1">Endoplasmic reticulum</location>
    </subcellularLocation>
</comment>
<comment type="caution">
    <text evidence="10">The sequence shown here is derived from an EMBL/GenBank/DDBJ whole genome shotgun (WGS) entry which is preliminary data.</text>
</comment>
<keyword evidence="3" id="KW-0808">Transferase</keyword>
<keyword evidence="6" id="KW-0119">Carbohydrate metabolism</keyword>
<comment type="similarity">
    <text evidence="7">Belongs to the glycosyltransferase 68 family.</text>
</comment>
<evidence type="ECO:0000313" key="11">
    <source>
        <dbReference type="Proteomes" id="UP000807716"/>
    </source>
</evidence>
<dbReference type="OrthoDB" id="423313at2759"/>